<dbReference type="OrthoDB" id="694709at2759"/>
<evidence type="ECO:0000313" key="3">
    <source>
        <dbReference type="Proteomes" id="UP000825935"/>
    </source>
</evidence>
<protein>
    <submittedName>
        <fullName evidence="2">Uncharacterized protein</fullName>
    </submittedName>
</protein>
<keyword evidence="1" id="KW-1133">Transmembrane helix</keyword>
<dbReference type="PANTHER" id="PTHR31509">
    <property type="entry name" value="BPS1-LIKE PROTEIN"/>
    <property type="match status" value="1"/>
</dbReference>
<sequence length="369" mass="41244">MHPIGIDKRPIHRRGNEMSSSTFFCSLAAAMQSSFIPIISFKIPRPTVKSNPTLLAFESELASRLEQLKSTDQIGYLSIEWLCKATDMVLSTYSSAEMMFPDLHVAGFRGNQKWIDSFWDNSIKLLDICIALKAALSEAKSYCVHLKVALRAAEKDPLCEIQVKRCMNALKKCVKALSNKDDSGSPLAQHKSKIEYCTSMLRRKGERLNMADASNGNFFMAIYAAQVVTIFVCSLLSIALSFKSTRSLSSMCVHGQSTWSSSLATLQQRVEEQIERRESRGSNALLEELGLADIAVPNFHSIMERSLGDKSSCDKEAQILKVKQSAKVLQALLTDLQQRIPSLESHVDSIYRNLLRSRMSFLDMDQLGL</sequence>
<feature type="transmembrane region" description="Helical" evidence="1">
    <location>
        <begin position="218"/>
        <end position="242"/>
    </location>
</feature>
<keyword evidence="1" id="KW-0472">Membrane</keyword>
<keyword evidence="3" id="KW-1185">Reference proteome</keyword>
<dbReference type="GO" id="GO:0048364">
    <property type="term" value="P:root development"/>
    <property type="evidence" value="ECO:0007669"/>
    <property type="project" value="InterPro"/>
</dbReference>
<dbReference type="Proteomes" id="UP000825935">
    <property type="component" value="Chromosome 22"/>
</dbReference>
<name>A0A8T2S6D3_CERRI</name>
<comment type="caution">
    <text evidence="2">The sequence shown here is derived from an EMBL/GenBank/DDBJ whole genome shotgun (WGS) entry which is preliminary data.</text>
</comment>
<dbReference type="GO" id="GO:0048367">
    <property type="term" value="P:shoot system development"/>
    <property type="evidence" value="ECO:0007669"/>
    <property type="project" value="InterPro"/>
</dbReference>
<accession>A0A8T2S6D3</accession>
<organism evidence="2 3">
    <name type="scientific">Ceratopteris richardii</name>
    <name type="common">Triangle waterfern</name>
    <dbReference type="NCBI Taxonomy" id="49495"/>
    <lineage>
        <taxon>Eukaryota</taxon>
        <taxon>Viridiplantae</taxon>
        <taxon>Streptophyta</taxon>
        <taxon>Embryophyta</taxon>
        <taxon>Tracheophyta</taxon>
        <taxon>Polypodiopsida</taxon>
        <taxon>Polypodiidae</taxon>
        <taxon>Polypodiales</taxon>
        <taxon>Pteridineae</taxon>
        <taxon>Pteridaceae</taxon>
        <taxon>Parkerioideae</taxon>
        <taxon>Ceratopteris</taxon>
    </lineage>
</organism>
<gene>
    <name evidence="2" type="ORF">KP509_22G030000</name>
</gene>
<dbReference type="AlphaFoldDB" id="A0A8T2S6D3"/>
<dbReference type="Pfam" id="PF03087">
    <property type="entry name" value="BPS1"/>
    <property type="match status" value="1"/>
</dbReference>
<proteinExistence type="predicted"/>
<evidence type="ECO:0000313" key="2">
    <source>
        <dbReference type="EMBL" id="KAH7306781.1"/>
    </source>
</evidence>
<dbReference type="EMBL" id="CM035427">
    <property type="protein sequence ID" value="KAH7306781.1"/>
    <property type="molecule type" value="Genomic_DNA"/>
</dbReference>
<dbReference type="InterPro" id="IPR004320">
    <property type="entry name" value="BPS1_pln"/>
</dbReference>
<evidence type="ECO:0000256" key="1">
    <source>
        <dbReference type="SAM" id="Phobius"/>
    </source>
</evidence>
<keyword evidence="1" id="KW-0812">Transmembrane</keyword>
<reference evidence="2" key="1">
    <citation type="submission" date="2021-08" db="EMBL/GenBank/DDBJ databases">
        <title>WGS assembly of Ceratopteris richardii.</title>
        <authorList>
            <person name="Marchant D.B."/>
            <person name="Chen G."/>
            <person name="Jenkins J."/>
            <person name="Shu S."/>
            <person name="Leebens-Mack J."/>
            <person name="Grimwood J."/>
            <person name="Schmutz J."/>
            <person name="Soltis P."/>
            <person name="Soltis D."/>
            <person name="Chen Z.-H."/>
        </authorList>
    </citation>
    <scope>NUCLEOTIDE SEQUENCE</scope>
    <source>
        <strain evidence="2">Whitten #5841</strain>
        <tissue evidence="2">Leaf</tissue>
    </source>
</reference>